<dbReference type="EMBL" id="CP026995">
    <property type="protein sequence ID" value="QLH06804.1"/>
    <property type="molecule type" value="Genomic_DNA"/>
</dbReference>
<name>A0A7D5RAV4_9ARCH</name>
<dbReference type="OrthoDB" id="2484at2157"/>
<evidence type="ECO:0000313" key="2">
    <source>
        <dbReference type="Proteomes" id="UP000509478"/>
    </source>
</evidence>
<reference evidence="1 2" key="1">
    <citation type="submission" date="2018-02" db="EMBL/GenBank/DDBJ databases">
        <title>Complete genome of Nitrosopumilus ureaphilus PS0.</title>
        <authorList>
            <person name="Qin W."/>
            <person name="Zheng Y."/>
            <person name="Stahl D.A."/>
        </authorList>
    </citation>
    <scope>NUCLEOTIDE SEQUENCE [LARGE SCALE GENOMIC DNA]</scope>
    <source>
        <strain evidence="1 2">PS0</strain>
    </source>
</reference>
<evidence type="ECO:0000313" key="1">
    <source>
        <dbReference type="EMBL" id="QLH06804.1"/>
    </source>
</evidence>
<dbReference type="GeneID" id="56067775"/>
<gene>
    <name evidence="1" type="ORF">C5F50_06725</name>
</gene>
<dbReference type="Proteomes" id="UP000509478">
    <property type="component" value="Chromosome"/>
</dbReference>
<protein>
    <submittedName>
        <fullName evidence="1">Uncharacterized protein</fullName>
    </submittedName>
</protein>
<organism evidence="1 2">
    <name type="scientific">Nitrosopumilus ureiphilus</name>
    <dbReference type="NCBI Taxonomy" id="1470067"/>
    <lineage>
        <taxon>Archaea</taxon>
        <taxon>Nitrososphaerota</taxon>
        <taxon>Nitrososphaeria</taxon>
        <taxon>Nitrosopumilales</taxon>
        <taxon>Nitrosopumilaceae</taxon>
        <taxon>Nitrosopumilus</taxon>
    </lineage>
</organism>
<sequence length="143" mass="16681">MTENAEKPPNDDFAIFDKVNQRYFSEIEHSVPHFQQTLFDLQNECYKSWKNIINANVELQKELLGKSGFNFALPKVIQKIIDNTGEEIIKYRMACIKIAIATIESDTKNVKTWNDNANTFVDLNRKIMHNWLSPFISKLDVKK</sequence>
<dbReference type="KEGG" id="nue:C5F50_06725"/>
<accession>A0A7D5RAV4</accession>
<dbReference type="AlphaFoldDB" id="A0A7D5RAV4"/>
<dbReference type="RefSeq" id="WP_179370663.1">
    <property type="nucleotide sequence ID" value="NZ_CP026995.1"/>
</dbReference>
<keyword evidence="2" id="KW-1185">Reference proteome</keyword>
<proteinExistence type="predicted"/>